<sequence length="101" mass="11065">MDELVVQGTSTAFRVNMLACLEAFLNFFSNTLQISFMLGGFFFLFSGIYFYKKMGKQLLPQALHKNGCALGGGLLTLAFFVPVLVNWALAALLDFAAILVS</sequence>
<keyword evidence="1" id="KW-1133">Transmembrane helix</keyword>
<feature type="transmembrane region" description="Helical" evidence="1">
    <location>
        <begin position="72"/>
        <end position="100"/>
    </location>
</feature>
<dbReference type="EMBL" id="JAFLCK010000022">
    <property type="protein sequence ID" value="MBN8661594.1"/>
    <property type="molecule type" value="Genomic_DNA"/>
</dbReference>
<keyword evidence="1" id="KW-0472">Membrane</keyword>
<protein>
    <submittedName>
        <fullName evidence="2">Uncharacterized protein</fullName>
    </submittedName>
</protein>
<evidence type="ECO:0000313" key="2">
    <source>
        <dbReference type="EMBL" id="MBN8661594.1"/>
    </source>
</evidence>
<proteinExistence type="predicted"/>
<gene>
    <name evidence="2" type="ORF">J0M35_14610</name>
</gene>
<accession>A0A8J7P909</accession>
<keyword evidence="1" id="KW-0812">Transmembrane</keyword>
<evidence type="ECO:0000313" key="3">
    <source>
        <dbReference type="Proteomes" id="UP000664277"/>
    </source>
</evidence>
<dbReference type="Proteomes" id="UP000664277">
    <property type="component" value="Unassembled WGS sequence"/>
</dbReference>
<evidence type="ECO:0000256" key="1">
    <source>
        <dbReference type="SAM" id="Phobius"/>
    </source>
</evidence>
<comment type="caution">
    <text evidence="2">The sequence shown here is derived from an EMBL/GenBank/DDBJ whole genome shotgun (WGS) entry which is preliminary data.</text>
</comment>
<feature type="transmembrane region" description="Helical" evidence="1">
    <location>
        <begin position="32"/>
        <end position="51"/>
    </location>
</feature>
<dbReference type="AlphaFoldDB" id="A0A8J7P909"/>
<name>A0A8J7P909_9BACT</name>
<organism evidence="2 3">
    <name type="scientific">Candidatus Obscuribacter phosphatis</name>
    <dbReference type="NCBI Taxonomy" id="1906157"/>
    <lineage>
        <taxon>Bacteria</taxon>
        <taxon>Bacillati</taxon>
        <taxon>Candidatus Melainabacteria</taxon>
        <taxon>Candidatus Obscuribacterales</taxon>
        <taxon>Candidatus Obscuribacteraceae</taxon>
        <taxon>Candidatus Obscuribacter</taxon>
    </lineage>
</organism>
<reference evidence="2" key="1">
    <citation type="submission" date="2021-02" db="EMBL/GenBank/DDBJ databases">
        <title>Genome-Resolved Metagenomics of a Microbial Community Performing Photosynthetic Biological Nutrient Removal.</title>
        <authorList>
            <person name="Mcdaniel E.A."/>
        </authorList>
    </citation>
    <scope>NUCLEOTIDE SEQUENCE</scope>
    <source>
        <strain evidence="2">UWPOB_OBS1</strain>
    </source>
</reference>